<name>A0A0D0E9K0_9AGAM</name>
<dbReference type="HOGENOM" id="CLU_2961488_0_0_1"/>
<dbReference type="AlphaFoldDB" id="A0A0D0E9K0"/>
<keyword evidence="2" id="KW-1185">Reference proteome</keyword>
<evidence type="ECO:0000313" key="2">
    <source>
        <dbReference type="Proteomes" id="UP000054538"/>
    </source>
</evidence>
<protein>
    <submittedName>
        <fullName evidence="1">Uncharacterized protein</fullName>
    </submittedName>
</protein>
<dbReference type="EMBL" id="KN825017">
    <property type="protein sequence ID" value="KIK95860.1"/>
    <property type="molecule type" value="Genomic_DNA"/>
</dbReference>
<gene>
    <name evidence="1" type="ORF">PAXRUDRAFT_351126</name>
</gene>
<evidence type="ECO:0000313" key="1">
    <source>
        <dbReference type="EMBL" id="KIK95860.1"/>
    </source>
</evidence>
<dbReference type="Proteomes" id="UP000054538">
    <property type="component" value="Unassembled WGS sequence"/>
</dbReference>
<organism evidence="1 2">
    <name type="scientific">Paxillus rubicundulus Ve08.2h10</name>
    <dbReference type="NCBI Taxonomy" id="930991"/>
    <lineage>
        <taxon>Eukaryota</taxon>
        <taxon>Fungi</taxon>
        <taxon>Dikarya</taxon>
        <taxon>Basidiomycota</taxon>
        <taxon>Agaricomycotina</taxon>
        <taxon>Agaricomycetes</taxon>
        <taxon>Agaricomycetidae</taxon>
        <taxon>Boletales</taxon>
        <taxon>Paxilineae</taxon>
        <taxon>Paxillaceae</taxon>
        <taxon>Paxillus</taxon>
    </lineage>
</organism>
<dbReference type="InParanoid" id="A0A0D0E9K0"/>
<reference evidence="2" key="2">
    <citation type="submission" date="2015-01" db="EMBL/GenBank/DDBJ databases">
        <title>Evolutionary Origins and Diversification of the Mycorrhizal Mutualists.</title>
        <authorList>
            <consortium name="DOE Joint Genome Institute"/>
            <consortium name="Mycorrhizal Genomics Consortium"/>
            <person name="Kohler A."/>
            <person name="Kuo A."/>
            <person name="Nagy L.G."/>
            <person name="Floudas D."/>
            <person name="Copeland A."/>
            <person name="Barry K.W."/>
            <person name="Cichocki N."/>
            <person name="Veneault-Fourrey C."/>
            <person name="LaButti K."/>
            <person name="Lindquist E.A."/>
            <person name="Lipzen A."/>
            <person name="Lundell T."/>
            <person name="Morin E."/>
            <person name="Murat C."/>
            <person name="Riley R."/>
            <person name="Ohm R."/>
            <person name="Sun H."/>
            <person name="Tunlid A."/>
            <person name="Henrissat B."/>
            <person name="Grigoriev I.V."/>
            <person name="Hibbett D.S."/>
            <person name="Martin F."/>
        </authorList>
    </citation>
    <scope>NUCLEOTIDE SEQUENCE [LARGE SCALE GENOMIC DNA]</scope>
    <source>
        <strain evidence="2">Ve08.2h10</strain>
    </source>
</reference>
<reference evidence="1 2" key="1">
    <citation type="submission" date="2014-04" db="EMBL/GenBank/DDBJ databases">
        <authorList>
            <consortium name="DOE Joint Genome Institute"/>
            <person name="Kuo A."/>
            <person name="Kohler A."/>
            <person name="Jargeat P."/>
            <person name="Nagy L.G."/>
            <person name="Floudas D."/>
            <person name="Copeland A."/>
            <person name="Barry K.W."/>
            <person name="Cichocki N."/>
            <person name="Veneault-Fourrey C."/>
            <person name="LaButti K."/>
            <person name="Lindquist E.A."/>
            <person name="Lipzen A."/>
            <person name="Lundell T."/>
            <person name="Morin E."/>
            <person name="Murat C."/>
            <person name="Sun H."/>
            <person name="Tunlid A."/>
            <person name="Henrissat B."/>
            <person name="Grigoriev I.V."/>
            <person name="Hibbett D.S."/>
            <person name="Martin F."/>
            <person name="Nordberg H.P."/>
            <person name="Cantor M.N."/>
            <person name="Hua S.X."/>
        </authorList>
    </citation>
    <scope>NUCLEOTIDE SEQUENCE [LARGE SCALE GENOMIC DNA]</scope>
    <source>
        <strain evidence="1 2">Ve08.2h10</strain>
    </source>
</reference>
<accession>A0A0D0E9K0</accession>
<proteinExistence type="predicted"/>
<sequence>MHLLWTRPRHEYNDVRWRKAIYKTVQYRHEIFFLQGRTHWTPCIPIALSRSTEEESENA</sequence>